<feature type="transmembrane region" description="Helical" evidence="1">
    <location>
        <begin position="5"/>
        <end position="25"/>
    </location>
</feature>
<keyword evidence="1" id="KW-0472">Membrane</keyword>
<dbReference type="RefSeq" id="WP_155894844.1">
    <property type="nucleotide sequence ID" value="NZ_CP004350.1"/>
</dbReference>
<reference evidence="3" key="1">
    <citation type="submission" date="2013-02" db="EMBL/GenBank/DDBJ databases">
        <title>The complete genome sequence of Corynebacterium casei LMG S-19264 (=DSM 44701).</title>
        <authorList>
            <person name="Ruckert C."/>
            <person name="Albersmeier A."/>
            <person name="Kalinowski J."/>
        </authorList>
    </citation>
    <scope>NUCLEOTIDE SEQUENCE [LARGE SCALE GENOMIC DNA]</scope>
    <source>
        <strain evidence="3">LMG S-19264</strain>
    </source>
</reference>
<feature type="transmembrane region" description="Helical" evidence="1">
    <location>
        <begin position="31"/>
        <end position="48"/>
    </location>
</feature>
<evidence type="ECO:0000256" key="1">
    <source>
        <dbReference type="SAM" id="Phobius"/>
    </source>
</evidence>
<keyword evidence="3" id="KW-1185">Reference proteome</keyword>
<dbReference type="EMBL" id="CP004350">
    <property type="protein sequence ID" value="AHI21046.1"/>
    <property type="molecule type" value="Genomic_DNA"/>
</dbReference>
<evidence type="ECO:0000313" key="3">
    <source>
        <dbReference type="Proteomes" id="UP000019226"/>
    </source>
</evidence>
<organism evidence="2 3">
    <name type="scientific">Corynebacterium casei LMG S-19264</name>
    <dbReference type="NCBI Taxonomy" id="1285583"/>
    <lineage>
        <taxon>Bacteria</taxon>
        <taxon>Bacillati</taxon>
        <taxon>Actinomycetota</taxon>
        <taxon>Actinomycetes</taxon>
        <taxon>Mycobacteriales</taxon>
        <taxon>Corynebacteriaceae</taxon>
        <taxon>Corynebacterium</taxon>
    </lineage>
</organism>
<accession>A0ABM5PSU2</accession>
<keyword evidence="1" id="KW-0812">Transmembrane</keyword>
<gene>
    <name evidence="2" type="ORF">CCASEI_12480</name>
</gene>
<dbReference type="Proteomes" id="UP000019226">
    <property type="component" value="Chromosome"/>
</dbReference>
<sequence>MKQSFFPIMFALSWLLNGALLYIVLDDPFRWFFPFLGIILALIVGIELNHRKKTAVGN</sequence>
<protein>
    <submittedName>
        <fullName evidence="2">Uncharacterized protein</fullName>
    </submittedName>
</protein>
<keyword evidence="1" id="KW-1133">Transmembrane helix</keyword>
<evidence type="ECO:0000313" key="2">
    <source>
        <dbReference type="EMBL" id="AHI21046.1"/>
    </source>
</evidence>
<proteinExistence type="predicted"/>
<name>A0ABM5PSU2_9CORY</name>
<dbReference type="GeneID" id="82879042"/>